<dbReference type="PROSITE" id="PS00237">
    <property type="entry name" value="G_PROTEIN_RECEP_F1_1"/>
    <property type="match status" value="1"/>
</dbReference>
<evidence type="ECO:0000256" key="1">
    <source>
        <dbReference type="ARBA" id="ARBA00004141"/>
    </source>
</evidence>
<evidence type="ECO:0000256" key="3">
    <source>
        <dbReference type="ARBA" id="ARBA00022606"/>
    </source>
</evidence>
<evidence type="ECO:0000256" key="15">
    <source>
        <dbReference type="RuleBase" id="RU004951"/>
    </source>
</evidence>
<dbReference type="AlphaFoldDB" id="A0A0J7N4A0"/>
<keyword evidence="14" id="KW-0844">Vision</keyword>
<comment type="similarity">
    <text evidence="15">Belongs to the G-protein coupled receptor 1 family. Opsin subfamily.</text>
</comment>
<dbReference type="InterPro" id="IPR001391">
    <property type="entry name" value="Opsin_lateye"/>
</dbReference>
<evidence type="ECO:0000256" key="2">
    <source>
        <dbReference type="ARBA" id="ARBA00022543"/>
    </source>
</evidence>
<evidence type="ECO:0000256" key="4">
    <source>
        <dbReference type="ARBA" id="ARBA00022692"/>
    </source>
</evidence>
<name>A0A0J7N4A0_LASNI</name>
<feature type="transmembrane region" description="Helical" evidence="15">
    <location>
        <begin position="177"/>
        <end position="199"/>
    </location>
</feature>
<keyword evidence="6 15" id="KW-1133">Transmembrane helix</keyword>
<proteinExistence type="inferred from homology"/>
<organism evidence="18 19">
    <name type="scientific">Lasius niger</name>
    <name type="common">Black garden ant</name>
    <dbReference type="NCBI Taxonomy" id="67767"/>
    <lineage>
        <taxon>Eukaryota</taxon>
        <taxon>Metazoa</taxon>
        <taxon>Ecdysozoa</taxon>
        <taxon>Arthropoda</taxon>
        <taxon>Hexapoda</taxon>
        <taxon>Insecta</taxon>
        <taxon>Pterygota</taxon>
        <taxon>Neoptera</taxon>
        <taxon>Endopterygota</taxon>
        <taxon>Hymenoptera</taxon>
        <taxon>Apocrita</taxon>
        <taxon>Aculeata</taxon>
        <taxon>Formicoidea</taxon>
        <taxon>Formicidae</taxon>
        <taxon>Formicinae</taxon>
        <taxon>Lasius</taxon>
        <taxon>Lasius</taxon>
    </lineage>
</organism>
<dbReference type="InterPro" id="IPR001760">
    <property type="entry name" value="Opsin"/>
</dbReference>
<dbReference type="PROSITE" id="PS50262">
    <property type="entry name" value="G_PROTEIN_RECEP_F1_2"/>
    <property type="match status" value="1"/>
</dbReference>
<evidence type="ECO:0000256" key="14">
    <source>
        <dbReference type="ARBA" id="ARBA00023305"/>
    </source>
</evidence>
<dbReference type="GO" id="GO:0007601">
    <property type="term" value="P:visual perception"/>
    <property type="evidence" value="ECO:0007669"/>
    <property type="project" value="UniProtKB-KW"/>
</dbReference>
<evidence type="ECO:0000256" key="16">
    <source>
        <dbReference type="SAM" id="MobiDB-lite"/>
    </source>
</evidence>
<keyword evidence="2 15" id="KW-0600">Photoreceptor protein</keyword>
<feature type="region of interest" description="Disordered" evidence="16">
    <location>
        <begin position="363"/>
        <end position="384"/>
    </location>
</feature>
<feature type="transmembrane region" description="Helical" evidence="15">
    <location>
        <begin position="136"/>
        <end position="157"/>
    </location>
</feature>
<dbReference type="GO" id="GO:0016020">
    <property type="term" value="C:membrane"/>
    <property type="evidence" value="ECO:0007669"/>
    <property type="project" value="UniProtKB-SubCell"/>
</dbReference>
<dbReference type="EMBL" id="LBMM01010369">
    <property type="protein sequence ID" value="KMQ87510.1"/>
    <property type="molecule type" value="Genomic_DNA"/>
</dbReference>
<feature type="transmembrane region" description="Helical" evidence="15">
    <location>
        <begin position="226"/>
        <end position="254"/>
    </location>
</feature>
<comment type="caution">
    <text evidence="18">The sequence shown here is derived from an EMBL/GenBank/DDBJ whole genome shotgun (WGS) entry which is preliminary data.</text>
</comment>
<dbReference type="Gene3D" id="1.20.1070.10">
    <property type="entry name" value="Rhodopsin 7-helix transmembrane proteins"/>
    <property type="match status" value="1"/>
</dbReference>
<dbReference type="Pfam" id="PF00001">
    <property type="entry name" value="7tm_1"/>
    <property type="match status" value="1"/>
</dbReference>
<dbReference type="FunFam" id="1.20.1070.10:FF:000044">
    <property type="entry name" value="Opsin, ultraviolet-sensitive"/>
    <property type="match status" value="1"/>
</dbReference>
<keyword evidence="4 15" id="KW-0812">Transmembrane</keyword>
<keyword evidence="3 15" id="KW-0716">Sensory transduction</keyword>
<keyword evidence="10" id="KW-1015">Disulfide bond</keyword>
<evidence type="ECO:0000256" key="7">
    <source>
        <dbReference type="ARBA" id="ARBA00022991"/>
    </source>
</evidence>
<dbReference type="InterPro" id="IPR017452">
    <property type="entry name" value="GPCR_Rhodpsn_7TM"/>
</dbReference>
<dbReference type="GO" id="GO:0009881">
    <property type="term" value="F:photoreceptor activity"/>
    <property type="evidence" value="ECO:0007669"/>
    <property type="project" value="UniProtKB-KW"/>
</dbReference>
<dbReference type="InterPro" id="IPR027430">
    <property type="entry name" value="Retinal_BS"/>
</dbReference>
<evidence type="ECO:0000313" key="19">
    <source>
        <dbReference type="Proteomes" id="UP000036403"/>
    </source>
</evidence>
<dbReference type="GO" id="GO:0007602">
    <property type="term" value="P:phototransduction"/>
    <property type="evidence" value="ECO:0007669"/>
    <property type="project" value="UniProtKB-KW"/>
</dbReference>
<comment type="subcellular location">
    <subcellularLocation>
        <location evidence="1 15">Membrane</location>
        <topology evidence="1 15">Multi-pass membrane protein</topology>
    </subcellularLocation>
</comment>
<protein>
    <submittedName>
        <fullName evidence="18">Long wave opsin</fullName>
    </submittedName>
</protein>
<sequence>MKLSQLTMYSIASGPSHAAYTWAAQGGGFGNQTVVDKVPPEMLHLVDAHWYQFPPMNPLWHALLGFVIGILGTISVIGNGMVVYIFTTTKSLRTPSNLLVINLALSDFLMMLCMSPAMVINCYYETWVLGPLFCELYALAGSLFGCGSIWTMTMIAFDRYNVIVKGLSAKPMTINGALLRIFGIWLFSLAWTIAPMFGWNRYVPEGNMTACGTDYLTKDLLSRSYILVYSIFVYFMPLFLIIYSYFFIIQAVAAHEKNMREQAKKMNVASLRSAENQNTSAECKLAKATLMTISLWFMAWTPYLVINYAGIFETTKISPLFTIWGSVFAKANAVYNPIVYGISHPKYRAALFQRFPSLACSSGSAGGDAMSTTTTVTDSEKPAA</sequence>
<keyword evidence="9 15" id="KW-0472">Membrane</keyword>
<evidence type="ECO:0000256" key="10">
    <source>
        <dbReference type="ARBA" id="ARBA00023157"/>
    </source>
</evidence>
<evidence type="ECO:0000256" key="8">
    <source>
        <dbReference type="ARBA" id="ARBA00023040"/>
    </source>
</evidence>
<gene>
    <name evidence="18" type="ORF">RF55_13189</name>
</gene>
<evidence type="ECO:0000259" key="17">
    <source>
        <dbReference type="PROSITE" id="PS50262"/>
    </source>
</evidence>
<dbReference type="PROSITE" id="PS00238">
    <property type="entry name" value="OPSIN"/>
    <property type="match status" value="1"/>
</dbReference>
<dbReference type="PaxDb" id="67767-A0A0J7N4A0"/>
<keyword evidence="11 15" id="KW-0675">Receptor</keyword>
<keyword evidence="7 15" id="KW-0157">Chromophore</keyword>
<dbReference type="PRINTS" id="PR00238">
    <property type="entry name" value="OPSIN"/>
</dbReference>
<dbReference type="OrthoDB" id="9996086at2759"/>
<comment type="caution">
    <text evidence="15">Lacks conserved residue(s) required for the propagation of feature annotation.</text>
</comment>
<keyword evidence="12" id="KW-0325">Glycoprotein</keyword>
<evidence type="ECO:0000256" key="6">
    <source>
        <dbReference type="ARBA" id="ARBA00022989"/>
    </source>
</evidence>
<evidence type="ECO:0000256" key="13">
    <source>
        <dbReference type="ARBA" id="ARBA00023224"/>
    </source>
</evidence>
<dbReference type="STRING" id="67767.A0A0J7N4A0"/>
<dbReference type="InterPro" id="IPR000276">
    <property type="entry name" value="GPCR_Rhodpsn"/>
</dbReference>
<evidence type="ECO:0000256" key="5">
    <source>
        <dbReference type="ARBA" id="ARBA00022925"/>
    </source>
</evidence>
<dbReference type="GO" id="GO:0004930">
    <property type="term" value="F:G protein-coupled receptor activity"/>
    <property type="evidence" value="ECO:0007669"/>
    <property type="project" value="UniProtKB-KW"/>
</dbReference>
<dbReference type="CDD" id="cd15079">
    <property type="entry name" value="7tmA_photoreceptors_insect"/>
    <property type="match status" value="1"/>
</dbReference>
<evidence type="ECO:0000256" key="9">
    <source>
        <dbReference type="ARBA" id="ARBA00023136"/>
    </source>
</evidence>
<dbReference type="PRINTS" id="PR00578">
    <property type="entry name" value="OPSINLTRLEYE"/>
</dbReference>
<dbReference type="Proteomes" id="UP000036403">
    <property type="component" value="Unassembled WGS sequence"/>
</dbReference>
<accession>A0A0J7N4A0</accession>
<keyword evidence="13 15" id="KW-0807">Transducer</keyword>
<evidence type="ECO:0000256" key="11">
    <source>
        <dbReference type="ARBA" id="ARBA00023170"/>
    </source>
</evidence>
<keyword evidence="8 15" id="KW-0297">G-protein coupled receptor</keyword>
<reference evidence="18 19" key="1">
    <citation type="submission" date="2015-04" db="EMBL/GenBank/DDBJ databases">
        <title>Lasius niger genome sequencing.</title>
        <authorList>
            <person name="Konorov E.A."/>
            <person name="Nikitin M.A."/>
            <person name="Kirill M.V."/>
            <person name="Chang P."/>
        </authorList>
    </citation>
    <scope>NUCLEOTIDE SEQUENCE [LARGE SCALE GENOMIC DNA]</scope>
    <source>
        <tissue evidence="18">Whole</tissue>
    </source>
</reference>
<dbReference type="InterPro" id="IPR050125">
    <property type="entry name" value="GPCR_opsins"/>
</dbReference>
<dbReference type="SUPFAM" id="SSF81321">
    <property type="entry name" value="Family A G protein-coupled receptor-like"/>
    <property type="match status" value="1"/>
</dbReference>
<evidence type="ECO:0000256" key="12">
    <source>
        <dbReference type="ARBA" id="ARBA00023180"/>
    </source>
</evidence>
<feature type="domain" description="G-protein coupled receptors family 1 profile" evidence="17">
    <location>
        <begin position="78"/>
        <end position="340"/>
    </location>
</feature>
<dbReference type="PANTHER" id="PTHR24240">
    <property type="entry name" value="OPSIN"/>
    <property type="match status" value="1"/>
</dbReference>
<keyword evidence="5 15" id="KW-0681">Retinal protein</keyword>
<feature type="transmembrane region" description="Helical" evidence="15">
    <location>
        <begin position="98"/>
        <end position="124"/>
    </location>
</feature>
<feature type="transmembrane region" description="Helical" evidence="15">
    <location>
        <begin position="59"/>
        <end position="86"/>
    </location>
</feature>
<dbReference type="PRINTS" id="PR00237">
    <property type="entry name" value="GPCRRHODOPSN"/>
</dbReference>
<keyword evidence="19" id="KW-1185">Reference proteome</keyword>
<evidence type="ECO:0000313" key="18">
    <source>
        <dbReference type="EMBL" id="KMQ87510.1"/>
    </source>
</evidence>